<organism evidence="1 2">
    <name type="scientific">Pseudodesulfovibrio portus</name>
    <dbReference type="NCBI Taxonomy" id="231439"/>
    <lineage>
        <taxon>Bacteria</taxon>
        <taxon>Pseudomonadati</taxon>
        <taxon>Thermodesulfobacteriota</taxon>
        <taxon>Desulfovibrionia</taxon>
        <taxon>Desulfovibrionales</taxon>
        <taxon>Desulfovibrionaceae</taxon>
    </lineage>
</organism>
<dbReference type="Gene3D" id="3.40.50.1820">
    <property type="entry name" value="alpha/beta hydrolase"/>
    <property type="match status" value="1"/>
</dbReference>
<dbReference type="EMBL" id="AP026708">
    <property type="protein sequence ID" value="BDQ34354.1"/>
    <property type="molecule type" value="Genomic_DNA"/>
</dbReference>
<dbReference type="PROSITE" id="PS51257">
    <property type="entry name" value="PROKAR_LIPOPROTEIN"/>
    <property type="match status" value="1"/>
</dbReference>
<keyword evidence="2" id="KW-1185">Reference proteome</keyword>
<dbReference type="RefSeq" id="WP_264981263.1">
    <property type="nucleotide sequence ID" value="NZ_AP026708.1"/>
</dbReference>
<reference evidence="1" key="1">
    <citation type="submission" date="2022-08" db="EMBL/GenBank/DDBJ databases">
        <title>Genome Sequence of the sulphate-reducing bacterium, Pseudodesulfovibrio portus JCM14722.</title>
        <authorList>
            <person name="Kondo R."/>
            <person name="Kataoka T."/>
        </authorList>
    </citation>
    <scope>NUCLEOTIDE SEQUENCE</scope>
    <source>
        <strain evidence="1">JCM 14722</strain>
    </source>
</reference>
<name>A0ABM8ASE2_9BACT</name>
<proteinExistence type="predicted"/>
<evidence type="ECO:0008006" key="3">
    <source>
        <dbReference type="Google" id="ProtNLM"/>
    </source>
</evidence>
<dbReference type="SUPFAM" id="SSF53474">
    <property type="entry name" value="alpha/beta-Hydrolases"/>
    <property type="match status" value="1"/>
</dbReference>
<evidence type="ECO:0000313" key="1">
    <source>
        <dbReference type="EMBL" id="BDQ34354.1"/>
    </source>
</evidence>
<evidence type="ECO:0000313" key="2">
    <source>
        <dbReference type="Proteomes" id="UP001061361"/>
    </source>
</evidence>
<accession>A0ABM8ASE2</accession>
<protein>
    <recommendedName>
        <fullName evidence="3">Alpha/beta hydrolase</fullName>
    </recommendedName>
</protein>
<dbReference type="InterPro" id="IPR029058">
    <property type="entry name" value="AB_hydrolase_fold"/>
</dbReference>
<dbReference type="Proteomes" id="UP001061361">
    <property type="component" value="Chromosome"/>
</dbReference>
<gene>
    <name evidence="1" type="ORF">JCM14722_18960</name>
</gene>
<sequence>MTALARAARRGLGVALLLAAGLFLSGCRGTFPADGFAGRQGFVPRVSHGATFDLKWYLRGTGPVLRAYIEGDGKAWLNRRRPSTDPTPAEATAFALAARDTGPAVAYLARPCQFTNSDERRNCSPVFWTSARFSEPVVSDLSLVLDQAMHAAGARRLQLVGFSGGGAIALLEAARRDDVELVVTVAGNLDHAFWTGLHRVSPLRDSLNPADFARRLQSVDQIHIVGADDAVMPPAVVESYIGRMDDPSRVRVVTVRGVAHTDDWGPALSAVLEGLE</sequence>